<sequence length="275" mass="28767">MSKIWFVTGSSRGFGRLFAEAALSRGDKVAATARNTDSLAGLVAAHGDAILPLALDVTDKAAVSAAVEQAHEHFGRLDVVVNNAGYGLYGMVEELTEDQVRAQFETNVFGTLWVTQAVLPYLRAQGSGHIINLSSLLGVAAFPTTGVYSASKAAVEGLSDSLAQEVGGFGIKVTIVEPGAFGTDFAASSIWSEPVAAYDGVREAVNAAFATFPSPDPANVGQALLKIVDAENPPLRVFFGSFALQAVPQLYTERVKGWEEWAEVSAEAEAGGSQG</sequence>
<dbReference type="PRINTS" id="PR00081">
    <property type="entry name" value="GDHRDH"/>
</dbReference>
<dbReference type="Proteomes" id="UP000037151">
    <property type="component" value="Unassembled WGS sequence"/>
</dbReference>
<dbReference type="PRINTS" id="PR00080">
    <property type="entry name" value="SDRFAMILY"/>
</dbReference>
<evidence type="ECO:0000256" key="2">
    <source>
        <dbReference type="ARBA" id="ARBA00023002"/>
    </source>
</evidence>
<evidence type="ECO:0000313" key="4">
    <source>
        <dbReference type="EMBL" id="KND23609.1"/>
    </source>
</evidence>
<protein>
    <submittedName>
        <fullName evidence="4">Short-chain dehydrogenase</fullName>
    </submittedName>
</protein>
<dbReference type="Pfam" id="PF00106">
    <property type="entry name" value="adh_short"/>
    <property type="match status" value="1"/>
</dbReference>
<dbReference type="PROSITE" id="PS00061">
    <property type="entry name" value="ADH_SHORT"/>
    <property type="match status" value="1"/>
</dbReference>
<accession>A0A0L0JDT7</accession>
<dbReference type="EMBL" id="JPPY01000259">
    <property type="protein sequence ID" value="KND23609.1"/>
    <property type="molecule type" value="Genomic_DNA"/>
</dbReference>
<evidence type="ECO:0000256" key="1">
    <source>
        <dbReference type="ARBA" id="ARBA00006484"/>
    </source>
</evidence>
<evidence type="ECO:0000313" key="5">
    <source>
        <dbReference type="Proteomes" id="UP000037151"/>
    </source>
</evidence>
<dbReference type="GO" id="GO:0016491">
    <property type="term" value="F:oxidoreductase activity"/>
    <property type="evidence" value="ECO:0007669"/>
    <property type="project" value="UniProtKB-KW"/>
</dbReference>
<dbReference type="InterPro" id="IPR020904">
    <property type="entry name" value="Sc_DH/Rdtase_CS"/>
</dbReference>
<dbReference type="InterPro" id="IPR051911">
    <property type="entry name" value="SDR_oxidoreductase"/>
</dbReference>
<dbReference type="NCBIfam" id="NF006114">
    <property type="entry name" value="PRK08263.1"/>
    <property type="match status" value="1"/>
</dbReference>
<name>A0A0L0JDT7_9ACTN</name>
<comment type="similarity">
    <text evidence="1 3">Belongs to the short-chain dehydrogenases/reductases (SDR) family.</text>
</comment>
<dbReference type="AlphaFoldDB" id="A0A0L0JDT7"/>
<comment type="caution">
    <text evidence="4">The sequence shown here is derived from an EMBL/GenBank/DDBJ whole genome shotgun (WGS) entry which is preliminary data.</text>
</comment>
<dbReference type="CDD" id="cd05374">
    <property type="entry name" value="17beta-HSD-like_SDR_c"/>
    <property type="match status" value="1"/>
</dbReference>
<reference evidence="5" key="1">
    <citation type="submission" date="2014-07" db="EMBL/GenBank/DDBJ databases">
        <title>Genome sequencing of plant-pathogenic Streptomyces species.</title>
        <authorList>
            <person name="Harrison J."/>
            <person name="Sapp M."/>
            <person name="Thwaites R."/>
            <person name="Studholme D.J."/>
        </authorList>
    </citation>
    <scope>NUCLEOTIDE SEQUENCE [LARGE SCALE GENOMIC DNA]</scope>
    <source>
        <strain evidence="5">NCPPB 4445</strain>
    </source>
</reference>
<dbReference type="RefSeq" id="WP_050375702.1">
    <property type="nucleotide sequence ID" value="NZ_KQ257835.1"/>
</dbReference>
<dbReference type="PATRIC" id="fig|42234.21.peg.9094"/>
<gene>
    <name evidence="4" type="ORF">IQ63_44270</name>
</gene>
<keyword evidence="2" id="KW-0560">Oxidoreductase</keyword>
<organism evidence="4 5">
    <name type="scientific">Streptomyces acidiscabies</name>
    <dbReference type="NCBI Taxonomy" id="42234"/>
    <lineage>
        <taxon>Bacteria</taxon>
        <taxon>Bacillati</taxon>
        <taxon>Actinomycetota</taxon>
        <taxon>Actinomycetes</taxon>
        <taxon>Kitasatosporales</taxon>
        <taxon>Streptomycetaceae</taxon>
        <taxon>Streptomyces</taxon>
    </lineage>
</organism>
<dbReference type="Gene3D" id="3.40.50.720">
    <property type="entry name" value="NAD(P)-binding Rossmann-like Domain"/>
    <property type="match status" value="1"/>
</dbReference>
<dbReference type="InterPro" id="IPR002347">
    <property type="entry name" value="SDR_fam"/>
</dbReference>
<dbReference type="OrthoDB" id="3178062at2"/>
<evidence type="ECO:0000256" key="3">
    <source>
        <dbReference type="RuleBase" id="RU000363"/>
    </source>
</evidence>
<proteinExistence type="inferred from homology"/>
<dbReference type="SUPFAM" id="SSF51735">
    <property type="entry name" value="NAD(P)-binding Rossmann-fold domains"/>
    <property type="match status" value="1"/>
</dbReference>
<dbReference type="InterPro" id="IPR036291">
    <property type="entry name" value="NAD(P)-bd_dom_sf"/>
</dbReference>
<dbReference type="PANTHER" id="PTHR43976">
    <property type="entry name" value="SHORT CHAIN DEHYDROGENASE"/>
    <property type="match status" value="1"/>
</dbReference>
<dbReference type="PANTHER" id="PTHR43976:SF16">
    <property type="entry name" value="SHORT-CHAIN DEHYDROGENASE_REDUCTASE FAMILY PROTEIN"/>
    <property type="match status" value="1"/>
</dbReference>